<proteinExistence type="predicted"/>
<evidence type="ECO:0000256" key="2">
    <source>
        <dbReference type="PROSITE-ProRule" id="PRU00703"/>
    </source>
</evidence>
<dbReference type="PANTHER" id="PTHR43080">
    <property type="entry name" value="CBS DOMAIN-CONTAINING PROTEIN CBSX3, MITOCHONDRIAL"/>
    <property type="match status" value="1"/>
</dbReference>
<organism evidence="4 5">
    <name type="scientific">Handelsmanbacteria sp. (strain RIFCSPLOWO2_12_FULL_64_10)</name>
    <dbReference type="NCBI Taxonomy" id="1817868"/>
    <lineage>
        <taxon>Bacteria</taxon>
        <taxon>Candidatus Handelsmaniibacteriota</taxon>
    </lineage>
</organism>
<reference evidence="4 5" key="1">
    <citation type="journal article" date="2016" name="Nat. Commun.">
        <title>Thousands of microbial genomes shed light on interconnected biogeochemical processes in an aquifer system.</title>
        <authorList>
            <person name="Anantharaman K."/>
            <person name="Brown C.T."/>
            <person name="Hug L.A."/>
            <person name="Sharon I."/>
            <person name="Castelle C.J."/>
            <person name="Probst A.J."/>
            <person name="Thomas B.C."/>
            <person name="Singh A."/>
            <person name="Wilkins M.J."/>
            <person name="Karaoz U."/>
            <person name="Brodie E.L."/>
            <person name="Williams K.H."/>
            <person name="Hubbard S.S."/>
            <person name="Banfield J.F."/>
        </authorList>
    </citation>
    <scope>NUCLEOTIDE SEQUENCE [LARGE SCALE GENOMIC DNA]</scope>
    <source>
        <strain evidence="5">RIFCSPLOWO2_12_FULL_64_10</strain>
    </source>
</reference>
<protein>
    <recommendedName>
        <fullName evidence="3">CBS domain-containing protein</fullName>
    </recommendedName>
</protein>
<dbReference type="SMART" id="SM00116">
    <property type="entry name" value="CBS"/>
    <property type="match status" value="2"/>
</dbReference>
<keyword evidence="1 2" id="KW-0129">CBS domain</keyword>
<gene>
    <name evidence="4" type="ORF">A3F84_27915</name>
</gene>
<dbReference type="AlphaFoldDB" id="A0A1F6C5A1"/>
<evidence type="ECO:0000256" key="1">
    <source>
        <dbReference type="ARBA" id="ARBA00023122"/>
    </source>
</evidence>
<name>A0A1F6C5A1_HANXR</name>
<evidence type="ECO:0000259" key="3">
    <source>
        <dbReference type="PROSITE" id="PS51371"/>
    </source>
</evidence>
<feature type="domain" description="CBS" evidence="3">
    <location>
        <begin position="9"/>
        <end position="67"/>
    </location>
</feature>
<dbReference type="InterPro" id="IPR051257">
    <property type="entry name" value="Diverse_CBS-Domain"/>
</dbReference>
<dbReference type="Proteomes" id="UP000178606">
    <property type="component" value="Unassembled WGS sequence"/>
</dbReference>
<dbReference type="PANTHER" id="PTHR43080:SF2">
    <property type="entry name" value="CBS DOMAIN-CONTAINING PROTEIN"/>
    <property type="match status" value="1"/>
</dbReference>
<comment type="caution">
    <text evidence="4">The sequence shown here is derived from an EMBL/GenBank/DDBJ whole genome shotgun (WGS) entry which is preliminary data.</text>
</comment>
<dbReference type="Pfam" id="PF00571">
    <property type="entry name" value="CBS"/>
    <property type="match status" value="2"/>
</dbReference>
<sequence>MGICAKDIMTSEVIYAVEDMFVQELARLLSEHRITGAPVLDAAGALVGVVSVSDIILHDEVFGDEPVQESDYHKQIEGHEDALWDGLAPEEVGDRRVGDIMSRGAITAQQDTPIEGLAGLMYSHRIHRVIILDGDRPAGIVSTMDILRAVMEKRIS</sequence>
<dbReference type="InterPro" id="IPR000644">
    <property type="entry name" value="CBS_dom"/>
</dbReference>
<accession>A0A1F6C5A1</accession>
<feature type="domain" description="CBS" evidence="3">
    <location>
        <begin position="101"/>
        <end position="156"/>
    </location>
</feature>
<evidence type="ECO:0000313" key="4">
    <source>
        <dbReference type="EMBL" id="OGG44037.1"/>
    </source>
</evidence>
<dbReference type="EMBL" id="MFKF01000418">
    <property type="protein sequence ID" value="OGG44037.1"/>
    <property type="molecule type" value="Genomic_DNA"/>
</dbReference>
<evidence type="ECO:0000313" key="5">
    <source>
        <dbReference type="Proteomes" id="UP000178606"/>
    </source>
</evidence>
<dbReference type="PROSITE" id="PS51371">
    <property type="entry name" value="CBS"/>
    <property type="match status" value="2"/>
</dbReference>
<dbReference type="CDD" id="cd04586">
    <property type="entry name" value="CBS_pair_BON_assoc"/>
    <property type="match status" value="1"/>
</dbReference>
<dbReference type="Gene3D" id="3.10.580.10">
    <property type="entry name" value="CBS-domain"/>
    <property type="match status" value="1"/>
</dbReference>
<dbReference type="SUPFAM" id="SSF54631">
    <property type="entry name" value="CBS-domain pair"/>
    <property type="match status" value="1"/>
</dbReference>
<dbReference type="InterPro" id="IPR046342">
    <property type="entry name" value="CBS_dom_sf"/>
</dbReference>